<name>A0A290G0M5_9STRA</name>
<feature type="transmembrane region" description="Helical" evidence="11">
    <location>
        <begin position="43"/>
        <end position="64"/>
    </location>
</feature>
<evidence type="ECO:0000256" key="8">
    <source>
        <dbReference type="ARBA" id="ARBA00023098"/>
    </source>
</evidence>
<dbReference type="CDD" id="cd07987">
    <property type="entry name" value="LPLAT_MGAT-like"/>
    <property type="match status" value="1"/>
</dbReference>
<keyword evidence="5 11" id="KW-0812">Transmembrane</keyword>
<evidence type="ECO:0000313" key="12">
    <source>
        <dbReference type="EMBL" id="ATB53136.1"/>
    </source>
</evidence>
<dbReference type="GO" id="GO:0005789">
    <property type="term" value="C:endoplasmic reticulum membrane"/>
    <property type="evidence" value="ECO:0007669"/>
    <property type="project" value="UniProtKB-SubCell"/>
</dbReference>
<keyword evidence="8" id="KW-0443">Lipid metabolism</keyword>
<evidence type="ECO:0000256" key="1">
    <source>
        <dbReference type="ARBA" id="ARBA00004477"/>
    </source>
</evidence>
<dbReference type="InterPro" id="IPR007130">
    <property type="entry name" value="DAGAT"/>
</dbReference>
<keyword evidence="4 11" id="KW-0808">Transferase</keyword>
<keyword evidence="9 11" id="KW-0472">Membrane</keyword>
<protein>
    <recommendedName>
        <fullName evidence="11">Acyltransferase</fullName>
        <ecNumber evidence="11">2.3.1.-</ecNumber>
    </recommendedName>
</protein>
<dbReference type="AlphaFoldDB" id="A0A290G0M5"/>
<evidence type="ECO:0000256" key="5">
    <source>
        <dbReference type="ARBA" id="ARBA00022692"/>
    </source>
</evidence>
<proteinExistence type="evidence at transcript level"/>
<feature type="transmembrane region" description="Helical" evidence="11">
    <location>
        <begin position="76"/>
        <end position="93"/>
    </location>
</feature>
<gene>
    <name evidence="12" type="primary">DGAT2K</name>
</gene>
<dbReference type="PANTHER" id="PTHR12317">
    <property type="entry name" value="DIACYLGLYCEROL O-ACYLTRANSFERASE"/>
    <property type="match status" value="1"/>
</dbReference>
<evidence type="ECO:0000256" key="9">
    <source>
        <dbReference type="ARBA" id="ARBA00023136"/>
    </source>
</evidence>
<evidence type="ECO:0000256" key="2">
    <source>
        <dbReference type="ARBA" id="ARBA00005420"/>
    </source>
</evidence>
<evidence type="ECO:0000256" key="3">
    <source>
        <dbReference type="ARBA" id="ARBA00022516"/>
    </source>
</evidence>
<evidence type="ECO:0000256" key="4">
    <source>
        <dbReference type="ARBA" id="ARBA00022679"/>
    </source>
</evidence>
<accession>A0A290G0M5</accession>
<reference evidence="12" key="1">
    <citation type="submission" date="2016-09" db="EMBL/GenBank/DDBJ databases">
        <title>Functional mechanism of type-2 diacylglycerol acyltransferase (DGAT2) using oleaginous microalga Nannochloropsis oceanica as a model.</title>
        <authorList>
            <person name="Xin Y."/>
            <person name="Lu Y."/>
            <person name="Xu J."/>
        </authorList>
    </citation>
    <scope>NUCLEOTIDE SEQUENCE</scope>
    <source>
        <strain evidence="12">IMET1</strain>
    </source>
</reference>
<evidence type="ECO:0000256" key="11">
    <source>
        <dbReference type="RuleBase" id="RU367023"/>
    </source>
</evidence>
<keyword evidence="6 11" id="KW-0256">Endoplasmic reticulum</keyword>
<keyword evidence="7 11" id="KW-1133">Transmembrane helix</keyword>
<dbReference type="GO" id="GO:0004144">
    <property type="term" value="F:diacylglycerol O-acyltransferase activity"/>
    <property type="evidence" value="ECO:0007669"/>
    <property type="project" value="TreeGrafter"/>
</dbReference>
<dbReference type="EC" id="2.3.1.-" evidence="11"/>
<evidence type="ECO:0000256" key="10">
    <source>
        <dbReference type="ARBA" id="ARBA00023315"/>
    </source>
</evidence>
<sequence length="342" mass="38065">MLLASSRRPASSLVDPLPLTGKLPTGAIRLFTSRPASWRTTPMVVGGSLLVVGSFVWVPLVIWLGWRKCETRKRRIIYVLVLCVVLTLPTRRWDAVVLNGLWSRFVEYFSVEVVGDDPLPKDRSAVYAVIPHGTFPFGLGVVSLGPLNKIFNKVRPVVASAVLRFPGFGQLIGFAGGVDAGPNEVSKAIKEGCSVSICPGGIAEMFWGYPKEGCLPREEYAFLQSRKGFIRMAMKHNVPVIPVYCFGNTHAMHKAKTPWVLEALSRLLKTSLILTWGRWGLPIPYRVPLLYAVGKPLHLLHAENPTPGQIEVAHAEFCRALSDLFDRYKFYYGWGHKTLRIV</sequence>
<comment type="subcellular location">
    <subcellularLocation>
        <location evidence="1 11">Endoplasmic reticulum membrane</location>
        <topology evidence="1 11">Multi-pass membrane protein</topology>
    </subcellularLocation>
</comment>
<evidence type="ECO:0000256" key="6">
    <source>
        <dbReference type="ARBA" id="ARBA00022824"/>
    </source>
</evidence>
<organism evidence="12">
    <name type="scientific">Nannochloropsis oceanica strain IMET1</name>
    <dbReference type="NCBI Taxonomy" id="1333499"/>
    <lineage>
        <taxon>Eukaryota</taxon>
        <taxon>Sar</taxon>
        <taxon>Stramenopiles</taxon>
        <taxon>Ochrophyta</taxon>
        <taxon>Eustigmatophyceae</taxon>
        <taxon>Eustigmatales</taxon>
        <taxon>Monodopsidaceae</taxon>
        <taxon>Nannochloropsis</taxon>
    </lineage>
</organism>
<dbReference type="Pfam" id="PF03982">
    <property type="entry name" value="DAGAT"/>
    <property type="match status" value="1"/>
</dbReference>
<comment type="similarity">
    <text evidence="2 11">Belongs to the diacylglycerol acyltransferase family.</text>
</comment>
<evidence type="ECO:0000256" key="7">
    <source>
        <dbReference type="ARBA" id="ARBA00022989"/>
    </source>
</evidence>
<keyword evidence="10 12" id="KW-0012">Acyltransferase</keyword>
<feature type="transmembrane region" description="Helical" evidence="11">
    <location>
        <begin position="125"/>
        <end position="145"/>
    </location>
</feature>
<dbReference type="GO" id="GO:0019432">
    <property type="term" value="P:triglyceride biosynthetic process"/>
    <property type="evidence" value="ECO:0007669"/>
    <property type="project" value="TreeGrafter"/>
</dbReference>
<dbReference type="EMBL" id="KX867955">
    <property type="protein sequence ID" value="ATB53136.1"/>
    <property type="molecule type" value="mRNA"/>
</dbReference>
<keyword evidence="3" id="KW-0444">Lipid biosynthesis</keyword>
<dbReference type="PANTHER" id="PTHR12317:SF63">
    <property type="entry name" value="DIACYLGLYCEROL O-ACYLTRANSFERASE 2"/>
    <property type="match status" value="1"/>
</dbReference>